<dbReference type="Proteomes" id="UP000194127">
    <property type="component" value="Unassembled WGS sequence"/>
</dbReference>
<dbReference type="RefSeq" id="XP_024343791.1">
    <property type="nucleotide sequence ID" value="XM_024480128.1"/>
</dbReference>
<dbReference type="OrthoDB" id="9971254at2759"/>
<accession>A0A1X6NEC5</accession>
<dbReference type="EMBL" id="KZ110591">
    <property type="protein sequence ID" value="OSX66997.1"/>
    <property type="molecule type" value="Genomic_DNA"/>
</dbReference>
<reference evidence="2 3" key="1">
    <citation type="submission" date="2017-04" db="EMBL/GenBank/DDBJ databases">
        <title>Genome Sequence of the Model Brown-Rot Fungus Postia placenta SB12.</title>
        <authorList>
            <consortium name="DOE Joint Genome Institute"/>
            <person name="Gaskell J."/>
            <person name="Kersten P."/>
            <person name="Larrondo L.F."/>
            <person name="Canessa P."/>
            <person name="Martinez D."/>
            <person name="Hibbett D."/>
            <person name="Schmoll M."/>
            <person name="Kubicek C.P."/>
            <person name="Martinez A.T."/>
            <person name="Yadav J."/>
            <person name="Master E."/>
            <person name="Magnuson J.K."/>
            <person name="James T."/>
            <person name="Yaver D."/>
            <person name="Berka R."/>
            <person name="Labutti K."/>
            <person name="Lipzen A."/>
            <person name="Aerts A."/>
            <person name="Barry K."/>
            <person name="Henrissat B."/>
            <person name="Blanchette R."/>
            <person name="Grigoriev I."/>
            <person name="Cullen D."/>
        </authorList>
    </citation>
    <scope>NUCLEOTIDE SEQUENCE [LARGE SCALE GENOMIC DNA]</scope>
    <source>
        <strain evidence="2 3">MAD-698-R-SB12</strain>
    </source>
</reference>
<proteinExistence type="predicted"/>
<protein>
    <recommendedName>
        <fullName evidence="1">DUF5648 domain-containing protein</fullName>
    </recommendedName>
</protein>
<dbReference type="Pfam" id="PF18885">
    <property type="entry name" value="DUF5648"/>
    <property type="match status" value="1"/>
</dbReference>
<dbReference type="GeneID" id="36325078"/>
<name>A0A1X6NEC5_9APHY</name>
<sequence>MSITQSLEWSSCGNATYAAPFNGGYNAQVHTHYYTTTVALMEDALVNEGYTSTGDAGWAFTTQNPATYDDLFTISETEREEAIANGYVFENIAAYVYATQICSSIPLYRLYQPVLHDHFYTIDPTEVHTTATTQNYVEEGIACYVLPDPTD</sequence>
<gene>
    <name evidence="2" type="ORF">POSPLADRAFT_1051156</name>
</gene>
<evidence type="ECO:0000313" key="2">
    <source>
        <dbReference type="EMBL" id="OSX66997.1"/>
    </source>
</evidence>
<dbReference type="InterPro" id="IPR043708">
    <property type="entry name" value="DUF5648"/>
</dbReference>
<evidence type="ECO:0000259" key="1">
    <source>
        <dbReference type="Pfam" id="PF18885"/>
    </source>
</evidence>
<keyword evidence="3" id="KW-1185">Reference proteome</keyword>
<feature type="domain" description="DUF5648" evidence="1">
    <location>
        <begin position="25"/>
        <end position="146"/>
    </location>
</feature>
<dbReference type="AlphaFoldDB" id="A0A1X6NEC5"/>
<evidence type="ECO:0000313" key="3">
    <source>
        <dbReference type="Proteomes" id="UP000194127"/>
    </source>
</evidence>
<organism evidence="2 3">
    <name type="scientific">Postia placenta MAD-698-R-SB12</name>
    <dbReference type="NCBI Taxonomy" id="670580"/>
    <lineage>
        <taxon>Eukaryota</taxon>
        <taxon>Fungi</taxon>
        <taxon>Dikarya</taxon>
        <taxon>Basidiomycota</taxon>
        <taxon>Agaricomycotina</taxon>
        <taxon>Agaricomycetes</taxon>
        <taxon>Polyporales</taxon>
        <taxon>Adustoporiaceae</taxon>
        <taxon>Rhodonia</taxon>
    </lineage>
</organism>